<keyword evidence="4" id="KW-0418">Kinase</keyword>
<evidence type="ECO:0000256" key="3">
    <source>
        <dbReference type="ARBA" id="ARBA00022741"/>
    </source>
</evidence>
<feature type="compositionally biased region" description="Low complexity" evidence="6">
    <location>
        <begin position="323"/>
        <end position="338"/>
    </location>
</feature>
<evidence type="ECO:0000256" key="5">
    <source>
        <dbReference type="ARBA" id="ARBA00022840"/>
    </source>
</evidence>
<keyword evidence="3" id="KW-0547">Nucleotide-binding</keyword>
<dbReference type="GO" id="GO:0004674">
    <property type="term" value="F:protein serine/threonine kinase activity"/>
    <property type="evidence" value="ECO:0007669"/>
    <property type="project" value="UniProtKB-KW"/>
</dbReference>
<evidence type="ECO:0000256" key="6">
    <source>
        <dbReference type="SAM" id="MobiDB-lite"/>
    </source>
</evidence>
<evidence type="ECO:0000256" key="4">
    <source>
        <dbReference type="ARBA" id="ARBA00022777"/>
    </source>
</evidence>
<dbReference type="PANTHER" id="PTHR24345:SF0">
    <property type="entry name" value="CELL CYCLE SERINE_THREONINE-PROTEIN KINASE CDC5_MSD2"/>
    <property type="match status" value="1"/>
</dbReference>
<name>A0A8S1MIA7_PARPR</name>
<dbReference type="PANTHER" id="PTHR24345">
    <property type="entry name" value="SERINE/THREONINE-PROTEIN KINASE PLK"/>
    <property type="match status" value="1"/>
</dbReference>
<keyword evidence="5" id="KW-0067">ATP-binding</keyword>
<keyword evidence="2" id="KW-0808">Transferase</keyword>
<reference evidence="8" key="1">
    <citation type="submission" date="2021-01" db="EMBL/GenBank/DDBJ databases">
        <authorList>
            <consortium name="Genoscope - CEA"/>
            <person name="William W."/>
        </authorList>
    </citation>
    <scope>NUCLEOTIDE SEQUENCE</scope>
</reference>
<feature type="region of interest" description="Disordered" evidence="6">
    <location>
        <begin position="323"/>
        <end position="351"/>
    </location>
</feature>
<keyword evidence="1" id="KW-0723">Serine/threonine-protein kinase</keyword>
<keyword evidence="9" id="KW-1185">Reference proteome</keyword>
<feature type="compositionally biased region" description="Basic and acidic residues" evidence="6">
    <location>
        <begin position="382"/>
        <end position="396"/>
    </location>
</feature>
<sequence>MNQQNSKNNHNFLDTTIRTPLNKQLKIINLLREGNDETLYKAQSIQNQNSCPIEFILKSYQTMKESEKDFIQKLIYTQKQSDTGIVTIFELFEQQQNYLVIMEMGTINLHDYIKNQSSLTIEKKIEICNHLFTPIKFMHSEKFYHKNLKPESFVLIENRFKLIDFGLMMKGYDQNNSHTQHVGKTIYSAPEIIFQTYECSEKVDSWALGCIIYEILSGESFFLRNETVEDLKCQLYQYQQKQDSYLKKIDQLQISEQIQRTLKQMLDPNPQKRISILEALEAFINKQSKTQMNPVFQTQTNQVFQTQTNPVFQTQTNPVLQTQQTYQQSNKTQQQPTQSLASPFQQQTTQKQQLSQTNIQQVFNQLLGEIKQQISKNQNQKIENKDAKKQIRENESKQSQNDVENASHQINKIIHNLKKNVQEKQVQQIQEINKQYELKLEDKDKVIDELKKQLVDKQREIEQQIKSNNELVQESKKLQEQINNFNCKSQEQETQIKQQQALIQKQETQILEQETQIQQQETQIQEQQNLNYLVNQVINIIQSRKQEQCQNNQQQQQQNNEEETLFQKLFDELSQICKRF</sequence>
<evidence type="ECO:0000259" key="7">
    <source>
        <dbReference type="PROSITE" id="PS50011"/>
    </source>
</evidence>
<dbReference type="PROSITE" id="PS50011">
    <property type="entry name" value="PROTEIN_KINASE_DOM"/>
    <property type="match status" value="1"/>
</dbReference>
<evidence type="ECO:0000256" key="1">
    <source>
        <dbReference type="ARBA" id="ARBA00022527"/>
    </source>
</evidence>
<gene>
    <name evidence="8" type="ORF">PPRIM_AZ9-3.1.T0600069</name>
</gene>
<feature type="region of interest" description="Disordered" evidence="6">
    <location>
        <begin position="375"/>
        <end position="405"/>
    </location>
</feature>
<dbReference type="InterPro" id="IPR000719">
    <property type="entry name" value="Prot_kinase_dom"/>
</dbReference>
<dbReference type="OMA" id="MNQQNST"/>
<dbReference type="GO" id="GO:0005634">
    <property type="term" value="C:nucleus"/>
    <property type="evidence" value="ECO:0007669"/>
    <property type="project" value="TreeGrafter"/>
</dbReference>
<dbReference type="EMBL" id="CAJJDM010000061">
    <property type="protein sequence ID" value="CAD8078482.1"/>
    <property type="molecule type" value="Genomic_DNA"/>
</dbReference>
<dbReference type="Proteomes" id="UP000688137">
    <property type="component" value="Unassembled WGS sequence"/>
</dbReference>
<evidence type="ECO:0000313" key="8">
    <source>
        <dbReference type="EMBL" id="CAD8078482.1"/>
    </source>
</evidence>
<accession>A0A8S1MIA7</accession>
<dbReference type="GO" id="GO:0005524">
    <property type="term" value="F:ATP binding"/>
    <property type="evidence" value="ECO:0007669"/>
    <property type="project" value="UniProtKB-KW"/>
</dbReference>
<protein>
    <recommendedName>
        <fullName evidence="7">Protein kinase domain-containing protein</fullName>
    </recommendedName>
</protein>
<evidence type="ECO:0000256" key="2">
    <source>
        <dbReference type="ARBA" id="ARBA00022679"/>
    </source>
</evidence>
<feature type="domain" description="Protein kinase" evidence="7">
    <location>
        <begin position="25"/>
        <end position="296"/>
    </location>
</feature>
<dbReference type="AlphaFoldDB" id="A0A8S1MIA7"/>
<organism evidence="8 9">
    <name type="scientific">Paramecium primaurelia</name>
    <dbReference type="NCBI Taxonomy" id="5886"/>
    <lineage>
        <taxon>Eukaryota</taxon>
        <taxon>Sar</taxon>
        <taxon>Alveolata</taxon>
        <taxon>Ciliophora</taxon>
        <taxon>Intramacronucleata</taxon>
        <taxon>Oligohymenophorea</taxon>
        <taxon>Peniculida</taxon>
        <taxon>Parameciidae</taxon>
        <taxon>Paramecium</taxon>
    </lineage>
</organism>
<dbReference type="Pfam" id="PF00069">
    <property type="entry name" value="Pkinase"/>
    <property type="match status" value="1"/>
</dbReference>
<proteinExistence type="predicted"/>
<evidence type="ECO:0000313" key="9">
    <source>
        <dbReference type="Proteomes" id="UP000688137"/>
    </source>
</evidence>
<comment type="caution">
    <text evidence="8">The sequence shown here is derived from an EMBL/GenBank/DDBJ whole genome shotgun (WGS) entry which is preliminary data.</text>
</comment>